<keyword evidence="1 6" id="KW-0378">Hydrolase</keyword>
<comment type="function">
    <text evidence="6">Catalyzes the hydrolysis of queuosine 5'-phosphate, releasing the nucleobase queuine (q). Is required for salvage of queuine from exogenous queuosine (Q) that is imported and then converted to queuosine 5'-phosphate intracellularly.</text>
</comment>
<evidence type="ECO:0000256" key="4">
    <source>
        <dbReference type="ARBA" id="ARBA00035393"/>
    </source>
</evidence>
<organism evidence="7 8">
    <name type="scientific">Enterobius vermicularis</name>
    <name type="common">Human pinworm</name>
    <dbReference type="NCBI Taxonomy" id="51028"/>
    <lineage>
        <taxon>Eukaryota</taxon>
        <taxon>Metazoa</taxon>
        <taxon>Ecdysozoa</taxon>
        <taxon>Nematoda</taxon>
        <taxon>Chromadorea</taxon>
        <taxon>Rhabditida</taxon>
        <taxon>Spirurina</taxon>
        <taxon>Oxyuridomorpha</taxon>
        <taxon>Oxyuroidea</taxon>
        <taxon>Oxyuridae</taxon>
        <taxon>Enterobius</taxon>
    </lineage>
</organism>
<dbReference type="Proteomes" id="UP000274131">
    <property type="component" value="Unassembled WGS sequence"/>
</dbReference>
<evidence type="ECO:0000256" key="6">
    <source>
        <dbReference type="RuleBase" id="RU365002"/>
    </source>
</evidence>
<name>A0A3P6I9T4_ENTVE</name>
<accession>A0A3P6I9T4</accession>
<proteinExistence type="inferred from homology"/>
<evidence type="ECO:0000256" key="3">
    <source>
        <dbReference type="ARBA" id="ARBA00035306"/>
    </source>
</evidence>
<reference evidence="7 8" key="1">
    <citation type="submission" date="2018-10" db="EMBL/GenBank/DDBJ databases">
        <authorList>
            <consortium name="Pathogen Informatics"/>
        </authorList>
    </citation>
    <scope>NUCLEOTIDE SEQUENCE [LARGE SCALE GENOMIC DNA]</scope>
</reference>
<gene>
    <name evidence="7" type="ORF">EVEC_LOCUS3554</name>
</gene>
<dbReference type="GO" id="GO:0006400">
    <property type="term" value="P:tRNA modification"/>
    <property type="evidence" value="ECO:0007669"/>
    <property type="project" value="TreeGrafter"/>
</dbReference>
<dbReference type="EMBL" id="UXUI01007622">
    <property type="protein sequence ID" value="VDD88411.1"/>
    <property type="molecule type" value="Genomic_DNA"/>
</dbReference>
<evidence type="ECO:0000256" key="2">
    <source>
        <dbReference type="ARBA" id="ARBA00035119"/>
    </source>
</evidence>
<dbReference type="PANTHER" id="PTHR21314">
    <property type="entry name" value="QUEUOSINE 5'-PHOSPHATE N-GLYCOSYLASE_HYDROLASE-RELATED"/>
    <property type="match status" value="1"/>
</dbReference>
<dbReference type="Pfam" id="PF10343">
    <property type="entry name" value="Q_salvage"/>
    <property type="match status" value="1"/>
</dbReference>
<comment type="similarity">
    <text evidence="2 6">Belongs to the QNG1 protein family.</text>
</comment>
<dbReference type="InterPro" id="IPR019438">
    <property type="entry name" value="Q_salvage"/>
</dbReference>
<evidence type="ECO:0000313" key="7">
    <source>
        <dbReference type="EMBL" id="VDD88411.1"/>
    </source>
</evidence>
<sequence length="269" mass="31062">MIDTINFSFWTEDETKFRVTYKGTTYTGYFAACACVNRAIESGINLTDAKCMKNITTKDVEEIFTGDDGQIMPLCDLRAKAIAEAGRILLEQFDGSFYTCLKMCDRSAMKLLAIVVENFDSYRDYATFKGKKISFLKRAQILVADLHGCLHDKNDLGNFSDIADLTMFADYRVPQILAFFSVLKYSPKLEETLRSKVLLQPGSETEVEIRAFSICDLVKRYEELRTKSDRKVPRLTAVLADNLLWYRRREIAQDIQKKVEYHRVRTIYY</sequence>
<keyword evidence="8" id="KW-1185">Reference proteome</keyword>
<dbReference type="EC" id="3.2.2.-" evidence="6"/>
<comment type="catalytic activity">
    <reaction evidence="5 6">
        <text>queuosine 5'-phosphate + H2O = queuine + D-ribose 5-phosphate</text>
        <dbReference type="Rhea" id="RHEA:75387"/>
        <dbReference type="ChEBI" id="CHEBI:15377"/>
        <dbReference type="ChEBI" id="CHEBI:17433"/>
        <dbReference type="ChEBI" id="CHEBI:78346"/>
        <dbReference type="ChEBI" id="CHEBI:194371"/>
    </reaction>
    <physiologicalReaction direction="left-to-right" evidence="5 6">
        <dbReference type="Rhea" id="RHEA:75388"/>
    </physiologicalReaction>
</comment>
<dbReference type="OrthoDB" id="10249667at2759"/>
<evidence type="ECO:0000313" key="8">
    <source>
        <dbReference type="Proteomes" id="UP000274131"/>
    </source>
</evidence>
<dbReference type="AlphaFoldDB" id="A0A3P6I9T4"/>
<dbReference type="GO" id="GO:0016787">
    <property type="term" value="F:hydrolase activity"/>
    <property type="evidence" value="ECO:0007669"/>
    <property type="project" value="UniProtKB-KW"/>
</dbReference>
<evidence type="ECO:0000256" key="5">
    <source>
        <dbReference type="ARBA" id="ARBA00048204"/>
    </source>
</evidence>
<protein>
    <recommendedName>
        <fullName evidence="3 6">Queuosine 5'-phosphate N-glycosylase/hydrolase</fullName>
        <ecNumber evidence="6">3.2.2.-</ecNumber>
    </recommendedName>
    <alternativeName>
        <fullName evidence="4 6">Queuosine-nucleotide N-glycosylase/hydrolase</fullName>
    </alternativeName>
</protein>
<dbReference type="PANTHER" id="PTHR21314:SF0">
    <property type="entry name" value="QUEUOSINE 5'-PHOSPHATE N-GLYCOSYLASE_HYDROLASE"/>
    <property type="match status" value="1"/>
</dbReference>
<evidence type="ECO:0000256" key="1">
    <source>
        <dbReference type="ARBA" id="ARBA00022801"/>
    </source>
</evidence>